<keyword evidence="9" id="KW-0560">Oxidoreductase</keyword>
<evidence type="ECO:0000256" key="7">
    <source>
        <dbReference type="SAM" id="Phobius"/>
    </source>
</evidence>
<evidence type="ECO:0000256" key="4">
    <source>
        <dbReference type="ARBA" id="ARBA00022989"/>
    </source>
</evidence>
<feature type="transmembrane region" description="Helical" evidence="7">
    <location>
        <begin position="56"/>
        <end position="75"/>
    </location>
</feature>
<evidence type="ECO:0000256" key="6">
    <source>
        <dbReference type="RuleBase" id="RU003376"/>
    </source>
</evidence>
<dbReference type="Gene3D" id="1.20.120.80">
    <property type="entry name" value="Cytochrome c oxidase, subunit III, four-helix bundle"/>
    <property type="match status" value="1"/>
</dbReference>
<keyword evidence="3 6" id="KW-0812">Transmembrane</keyword>
<evidence type="ECO:0000313" key="10">
    <source>
        <dbReference type="Proteomes" id="UP000580856"/>
    </source>
</evidence>
<feature type="transmembrane region" description="Helical" evidence="7">
    <location>
        <begin position="179"/>
        <end position="199"/>
    </location>
</feature>
<organism evidence="9 10">
    <name type="scientific">Desulfobaculum xiamenense</name>
    <dbReference type="NCBI Taxonomy" id="995050"/>
    <lineage>
        <taxon>Bacteria</taxon>
        <taxon>Pseudomonadati</taxon>
        <taxon>Thermodesulfobacteriota</taxon>
        <taxon>Desulfovibrionia</taxon>
        <taxon>Desulfovibrionales</taxon>
        <taxon>Desulfovibrionaceae</taxon>
        <taxon>Desulfobaculum</taxon>
    </lineage>
</organism>
<feature type="transmembrane region" description="Helical" evidence="7">
    <location>
        <begin position="87"/>
        <end position="106"/>
    </location>
</feature>
<dbReference type="EMBL" id="JAATJA010000001">
    <property type="protein sequence ID" value="NJB67834.1"/>
    <property type="molecule type" value="Genomic_DNA"/>
</dbReference>
<gene>
    <name evidence="9" type="ORF">GGQ74_001474</name>
</gene>
<dbReference type="GO" id="GO:0016491">
    <property type="term" value="F:oxidoreductase activity"/>
    <property type="evidence" value="ECO:0007669"/>
    <property type="project" value="UniProtKB-KW"/>
</dbReference>
<dbReference type="CDD" id="cd02862">
    <property type="entry name" value="NorE_like"/>
    <property type="match status" value="1"/>
</dbReference>
<evidence type="ECO:0000256" key="2">
    <source>
        <dbReference type="ARBA" id="ARBA00010581"/>
    </source>
</evidence>
<keyword evidence="4 7" id="KW-1133">Transmembrane helix</keyword>
<comment type="subcellular location">
    <subcellularLocation>
        <location evidence="6">Cell membrane</location>
        <topology evidence="6">Multi-pass membrane protein</topology>
    </subcellularLocation>
    <subcellularLocation>
        <location evidence="1">Membrane</location>
        <topology evidence="1">Multi-pass membrane protein</topology>
    </subcellularLocation>
</comment>
<dbReference type="RefSeq" id="WP_167940853.1">
    <property type="nucleotide sequence ID" value="NZ_JAATJA010000001.1"/>
</dbReference>
<dbReference type="Pfam" id="PF00510">
    <property type="entry name" value="COX3"/>
    <property type="match status" value="1"/>
</dbReference>
<evidence type="ECO:0000313" key="9">
    <source>
        <dbReference type="EMBL" id="NJB67834.1"/>
    </source>
</evidence>
<proteinExistence type="inferred from homology"/>
<comment type="caution">
    <text evidence="9">The sequence shown here is derived from an EMBL/GenBank/DDBJ whole genome shotgun (WGS) entry which is preliminary data.</text>
</comment>
<accession>A0A846QRL7</accession>
<dbReference type="AlphaFoldDB" id="A0A846QRL7"/>
<dbReference type="GO" id="GO:0019646">
    <property type="term" value="P:aerobic electron transport chain"/>
    <property type="evidence" value="ECO:0007669"/>
    <property type="project" value="InterPro"/>
</dbReference>
<evidence type="ECO:0000259" key="8">
    <source>
        <dbReference type="PROSITE" id="PS50253"/>
    </source>
</evidence>
<feature type="transmembrane region" description="Helical" evidence="7">
    <location>
        <begin position="146"/>
        <end position="167"/>
    </location>
</feature>
<evidence type="ECO:0000256" key="5">
    <source>
        <dbReference type="ARBA" id="ARBA00023136"/>
    </source>
</evidence>
<dbReference type="Proteomes" id="UP000580856">
    <property type="component" value="Unassembled WGS sequence"/>
</dbReference>
<sequence length="200" mass="22242">MTHEVQPDYIGAKMGMWLFLFTEILLFGGLFVLFAVHLSRYPAGFHAGSATLSVPFGSANTVVLITSSLTMALAVTAVQRGERRRTLALLGATVGLAGVFLINKFFEWSAKFQHGIYPGSEHMLEMEKGQAAFYAMYYAMTGLHGLHVVIGMCVIAWVMGLVAAGRVHRDRFVTLENAGLYWHLVDLVWIYLFPLFYLVT</sequence>
<comment type="similarity">
    <text evidence="2 6">Belongs to the cytochrome c oxidase subunit 3 family.</text>
</comment>
<keyword evidence="10" id="KW-1185">Reference proteome</keyword>
<dbReference type="PANTHER" id="PTHR11403:SF6">
    <property type="entry name" value="NITRIC OXIDE REDUCTASE SUBUNIT E"/>
    <property type="match status" value="1"/>
</dbReference>
<feature type="domain" description="Heme-copper oxidase subunit III family profile" evidence="8">
    <location>
        <begin position="1"/>
        <end position="200"/>
    </location>
</feature>
<protein>
    <submittedName>
        <fullName evidence="9">Cytochrome c oxidase subunit 3</fullName>
        <ecNumber evidence="9">1.9.3.1</ecNumber>
    </submittedName>
</protein>
<keyword evidence="5 7" id="KW-0472">Membrane</keyword>
<evidence type="ECO:0000256" key="3">
    <source>
        <dbReference type="ARBA" id="ARBA00022692"/>
    </source>
</evidence>
<dbReference type="InterPro" id="IPR013833">
    <property type="entry name" value="Cyt_c_oxidase_su3_a-hlx"/>
</dbReference>
<dbReference type="GO" id="GO:0005886">
    <property type="term" value="C:plasma membrane"/>
    <property type="evidence" value="ECO:0007669"/>
    <property type="project" value="UniProtKB-SubCell"/>
</dbReference>
<dbReference type="PANTHER" id="PTHR11403">
    <property type="entry name" value="CYTOCHROME C OXIDASE SUBUNIT III"/>
    <property type="match status" value="1"/>
</dbReference>
<evidence type="ECO:0000256" key="1">
    <source>
        <dbReference type="ARBA" id="ARBA00004141"/>
    </source>
</evidence>
<dbReference type="InterPro" id="IPR000298">
    <property type="entry name" value="Cyt_c_oxidase-like_su3"/>
</dbReference>
<dbReference type="InterPro" id="IPR035973">
    <property type="entry name" value="Cyt_c_oxidase_su3-like_sf"/>
</dbReference>
<dbReference type="EC" id="1.9.3.1" evidence="9"/>
<dbReference type="SUPFAM" id="SSF81452">
    <property type="entry name" value="Cytochrome c oxidase subunit III-like"/>
    <property type="match status" value="1"/>
</dbReference>
<name>A0A846QRL7_9BACT</name>
<dbReference type="InterPro" id="IPR024791">
    <property type="entry name" value="Cyt_c/ubiquinol_Oxase_su3"/>
</dbReference>
<dbReference type="PROSITE" id="PS50253">
    <property type="entry name" value="COX3"/>
    <property type="match status" value="1"/>
</dbReference>
<dbReference type="GO" id="GO:0004129">
    <property type="term" value="F:cytochrome-c oxidase activity"/>
    <property type="evidence" value="ECO:0007669"/>
    <property type="project" value="InterPro"/>
</dbReference>
<reference evidence="9 10" key="1">
    <citation type="submission" date="2020-03" db="EMBL/GenBank/DDBJ databases">
        <title>Genomic Encyclopedia of Type Strains, Phase IV (KMG-IV): sequencing the most valuable type-strain genomes for metagenomic binning, comparative biology and taxonomic classification.</title>
        <authorList>
            <person name="Goeker M."/>
        </authorList>
    </citation>
    <scope>NUCLEOTIDE SEQUENCE [LARGE SCALE GENOMIC DNA]</scope>
    <source>
        <strain evidence="9 10">DSM 24233</strain>
    </source>
</reference>
<feature type="transmembrane region" description="Helical" evidence="7">
    <location>
        <begin position="16"/>
        <end position="36"/>
    </location>
</feature>